<organism evidence="2 3">
    <name type="scientific">Stephania yunnanensis</name>
    <dbReference type="NCBI Taxonomy" id="152371"/>
    <lineage>
        <taxon>Eukaryota</taxon>
        <taxon>Viridiplantae</taxon>
        <taxon>Streptophyta</taxon>
        <taxon>Embryophyta</taxon>
        <taxon>Tracheophyta</taxon>
        <taxon>Spermatophyta</taxon>
        <taxon>Magnoliopsida</taxon>
        <taxon>Ranunculales</taxon>
        <taxon>Menispermaceae</taxon>
        <taxon>Menispermoideae</taxon>
        <taxon>Cissampelideae</taxon>
        <taxon>Stephania</taxon>
    </lineage>
</organism>
<proteinExistence type="predicted"/>
<dbReference type="Proteomes" id="UP001420932">
    <property type="component" value="Unassembled WGS sequence"/>
</dbReference>
<evidence type="ECO:0000256" key="1">
    <source>
        <dbReference type="SAM" id="MobiDB-lite"/>
    </source>
</evidence>
<keyword evidence="3" id="KW-1185">Reference proteome</keyword>
<accession>A0AAP0L0E4</accession>
<dbReference type="AlphaFoldDB" id="A0AAP0L0E4"/>
<sequence length="97" mass="11153">MTRGLQGCSKFGCDIEKPLFHKKKGRGRVLMRERLGREESLKGLRTHKCVEMWCRVAINAEKRDKLGERMSDGNCSTPLTPNGRLKEMPRHKQTCPI</sequence>
<evidence type="ECO:0000313" key="2">
    <source>
        <dbReference type="EMBL" id="KAK9160304.1"/>
    </source>
</evidence>
<protein>
    <submittedName>
        <fullName evidence="2">Uncharacterized protein</fullName>
    </submittedName>
</protein>
<dbReference type="EMBL" id="JBBNAF010000003">
    <property type="protein sequence ID" value="KAK9160304.1"/>
    <property type="molecule type" value="Genomic_DNA"/>
</dbReference>
<gene>
    <name evidence="2" type="ORF">Syun_006645</name>
</gene>
<feature type="region of interest" description="Disordered" evidence="1">
    <location>
        <begin position="68"/>
        <end position="97"/>
    </location>
</feature>
<evidence type="ECO:0000313" key="3">
    <source>
        <dbReference type="Proteomes" id="UP001420932"/>
    </source>
</evidence>
<reference evidence="2 3" key="1">
    <citation type="submission" date="2024-01" db="EMBL/GenBank/DDBJ databases">
        <title>Genome assemblies of Stephania.</title>
        <authorList>
            <person name="Yang L."/>
        </authorList>
    </citation>
    <scope>NUCLEOTIDE SEQUENCE [LARGE SCALE GENOMIC DNA]</scope>
    <source>
        <strain evidence="2">YNDBR</strain>
        <tissue evidence="2">Leaf</tissue>
    </source>
</reference>
<comment type="caution">
    <text evidence="2">The sequence shown here is derived from an EMBL/GenBank/DDBJ whole genome shotgun (WGS) entry which is preliminary data.</text>
</comment>
<name>A0AAP0L0E4_9MAGN</name>